<dbReference type="Pfam" id="PF13392">
    <property type="entry name" value="HNH_3"/>
    <property type="match status" value="1"/>
</dbReference>
<dbReference type="GO" id="GO:0004519">
    <property type="term" value="F:endonuclease activity"/>
    <property type="evidence" value="ECO:0007669"/>
    <property type="project" value="UniProtKB-KW"/>
</dbReference>
<keyword evidence="2" id="KW-0255">Endonuclease</keyword>
<dbReference type="InterPro" id="IPR003615">
    <property type="entry name" value="HNH_nuc"/>
</dbReference>
<keyword evidence="2" id="KW-0540">Nuclease</keyword>
<evidence type="ECO:0000259" key="1">
    <source>
        <dbReference type="Pfam" id="PF13392"/>
    </source>
</evidence>
<evidence type="ECO:0000313" key="3">
    <source>
        <dbReference type="Proteomes" id="UP001235744"/>
    </source>
</evidence>
<keyword evidence="3" id="KW-1185">Reference proteome</keyword>
<keyword evidence="2" id="KW-0378">Hydrolase</keyword>
<dbReference type="EMBL" id="CP120988">
    <property type="protein sequence ID" value="WLQ60456.1"/>
    <property type="molecule type" value="Genomic_DNA"/>
</dbReference>
<protein>
    <submittedName>
        <fullName evidence="2">HNH endonuclease</fullName>
    </submittedName>
</protein>
<proteinExistence type="predicted"/>
<sequence>MAKRICKLEACGLPHRALGYCNRHYLKYKRFGDPHHATPIANQTGCAVADCERNVASRGWCALHYGRWRATGDPLEVRTPERIYKIPTPCLRRHCEKPATARGLCGKHYSRLLRTGTAEARGGIDECTVEDCFRVHKSGGFCGMHLQRVRKYGEPGPAYSLAGDGSPRRKGTNGYIMVTVNGRRTAEHRYVMERFLGRPLRRDENVHHVNGDKQDNRLDNLELWNTTQPSGQRVTDKVEWAREILSLYAPDLLAGGDRGVVA</sequence>
<accession>A0ABY9IYG3</accession>
<dbReference type="SUPFAM" id="SSF54060">
    <property type="entry name" value="His-Me finger endonucleases"/>
    <property type="match status" value="1"/>
</dbReference>
<dbReference type="Gene3D" id="3.90.75.20">
    <property type="match status" value="1"/>
</dbReference>
<evidence type="ECO:0000313" key="2">
    <source>
        <dbReference type="EMBL" id="WLQ60456.1"/>
    </source>
</evidence>
<dbReference type="InterPro" id="IPR044925">
    <property type="entry name" value="His-Me_finger_sf"/>
</dbReference>
<organism evidence="2 3">
    <name type="scientific">Streptomyces poriferorum</name>
    <dbReference type="NCBI Taxonomy" id="2798799"/>
    <lineage>
        <taxon>Bacteria</taxon>
        <taxon>Bacillati</taxon>
        <taxon>Actinomycetota</taxon>
        <taxon>Actinomycetes</taxon>
        <taxon>Kitasatosporales</taxon>
        <taxon>Streptomycetaceae</taxon>
        <taxon>Streptomyces</taxon>
    </lineage>
</organism>
<reference evidence="2 3" key="1">
    <citation type="submission" date="2023-03" db="EMBL/GenBank/DDBJ databases">
        <title>Isolation and description of six Streptomyces strains from soil environments, able to metabolize different microbial glucans.</title>
        <authorList>
            <person name="Widen T."/>
            <person name="Larsbrink J."/>
        </authorList>
    </citation>
    <scope>NUCLEOTIDE SEQUENCE [LARGE SCALE GENOMIC DNA]</scope>
    <source>
        <strain evidence="2 3">Alt2</strain>
    </source>
</reference>
<dbReference type="Proteomes" id="UP001235744">
    <property type="component" value="Chromosome"/>
</dbReference>
<dbReference type="RefSeq" id="WP_306069262.1">
    <property type="nucleotide sequence ID" value="NZ_CP120988.1"/>
</dbReference>
<feature type="domain" description="HNH nuclease" evidence="1">
    <location>
        <begin position="188"/>
        <end position="224"/>
    </location>
</feature>
<name>A0ABY9IYG3_9ACTN</name>
<gene>
    <name evidence="2" type="ORF">P8A19_35755</name>
</gene>